<protein>
    <recommendedName>
        <fullName evidence="3">Nudix hydrolase domain-containing protein</fullName>
    </recommendedName>
</protein>
<dbReference type="Proteomes" id="UP000178092">
    <property type="component" value="Unassembled WGS sequence"/>
</dbReference>
<dbReference type="GO" id="GO:0006753">
    <property type="term" value="P:nucleoside phosphate metabolic process"/>
    <property type="evidence" value="ECO:0007669"/>
    <property type="project" value="TreeGrafter"/>
</dbReference>
<dbReference type="CDD" id="cd03424">
    <property type="entry name" value="NUDIX_ADPRase_Nudt5_UGPPase_Nudt14"/>
    <property type="match status" value="1"/>
</dbReference>
<reference evidence="4 5" key="1">
    <citation type="journal article" date="2016" name="Nat. Commun.">
        <title>Thousands of microbial genomes shed light on interconnected biogeochemical processes in an aquifer system.</title>
        <authorList>
            <person name="Anantharaman K."/>
            <person name="Brown C.T."/>
            <person name="Hug L.A."/>
            <person name="Sharon I."/>
            <person name="Castelle C.J."/>
            <person name="Probst A.J."/>
            <person name="Thomas B.C."/>
            <person name="Singh A."/>
            <person name="Wilkins M.J."/>
            <person name="Karaoz U."/>
            <person name="Brodie E.L."/>
            <person name="Williams K.H."/>
            <person name="Hubbard S.S."/>
            <person name="Banfield J.F."/>
        </authorList>
    </citation>
    <scope>NUCLEOTIDE SEQUENCE [LARGE SCALE GENOMIC DNA]</scope>
</reference>
<dbReference type="Gene3D" id="3.90.79.10">
    <property type="entry name" value="Nucleoside Triphosphate Pyrophosphohydrolase"/>
    <property type="match status" value="1"/>
</dbReference>
<dbReference type="InterPro" id="IPR020084">
    <property type="entry name" value="NUDIX_hydrolase_CS"/>
</dbReference>
<dbReference type="InterPro" id="IPR015797">
    <property type="entry name" value="NUDIX_hydrolase-like_dom_sf"/>
</dbReference>
<comment type="cofactor">
    <cofactor evidence="1">
        <name>Mg(2+)</name>
        <dbReference type="ChEBI" id="CHEBI:18420"/>
    </cofactor>
</comment>
<dbReference type="PROSITE" id="PS00893">
    <property type="entry name" value="NUDIX_BOX"/>
    <property type="match status" value="1"/>
</dbReference>
<accession>A0A1G2R1J8</accession>
<dbReference type="Pfam" id="PF00293">
    <property type="entry name" value="NUDIX"/>
    <property type="match status" value="1"/>
</dbReference>
<dbReference type="PROSITE" id="PS51462">
    <property type="entry name" value="NUDIX"/>
    <property type="match status" value="1"/>
</dbReference>
<dbReference type="GO" id="GO:0019693">
    <property type="term" value="P:ribose phosphate metabolic process"/>
    <property type="evidence" value="ECO:0007669"/>
    <property type="project" value="TreeGrafter"/>
</dbReference>
<dbReference type="InterPro" id="IPR000086">
    <property type="entry name" value="NUDIX_hydrolase_dom"/>
</dbReference>
<evidence type="ECO:0000259" key="3">
    <source>
        <dbReference type="PROSITE" id="PS51462"/>
    </source>
</evidence>
<evidence type="ECO:0000256" key="1">
    <source>
        <dbReference type="ARBA" id="ARBA00001946"/>
    </source>
</evidence>
<evidence type="ECO:0000313" key="5">
    <source>
        <dbReference type="Proteomes" id="UP000178092"/>
    </source>
</evidence>
<organism evidence="4 5">
    <name type="scientific">Candidatus Wildermuthbacteria bacterium RIFCSPHIGHO2_02_FULL_45_25</name>
    <dbReference type="NCBI Taxonomy" id="1802450"/>
    <lineage>
        <taxon>Bacteria</taxon>
        <taxon>Candidatus Wildermuthiibacteriota</taxon>
    </lineage>
</organism>
<dbReference type="GO" id="GO:0016787">
    <property type="term" value="F:hydrolase activity"/>
    <property type="evidence" value="ECO:0007669"/>
    <property type="project" value="UniProtKB-KW"/>
</dbReference>
<comment type="caution">
    <text evidence="4">The sequence shown here is derived from an EMBL/GenBank/DDBJ whole genome shotgun (WGS) entry which is preliminary data.</text>
</comment>
<evidence type="ECO:0000313" key="4">
    <source>
        <dbReference type="EMBL" id="OHA66754.1"/>
    </source>
</evidence>
<name>A0A1G2R1J8_9BACT</name>
<sequence>MKQKSPKMIAERVLCETEKFRLVAREMGLGTDMRETWEIVEQKGIGGARCIALTEKNELIFVYEYRAAAEKYVLRFPTGALHEGENPKEAALREMEEETGFLPKQIEHIGTLLPTGGYFKGLPLSVFFASDLVETGKVKPDLGEVDMEVRKIPLQKAYRMMENLEFDDSSTIHLLVMLKKYLRDKEKAAS</sequence>
<proteinExistence type="predicted"/>
<feature type="domain" description="Nudix hydrolase" evidence="3">
    <location>
        <begin position="43"/>
        <end position="174"/>
    </location>
</feature>
<gene>
    <name evidence="4" type="ORF">A3C04_03205</name>
</gene>
<evidence type="ECO:0000256" key="2">
    <source>
        <dbReference type="ARBA" id="ARBA00022801"/>
    </source>
</evidence>
<dbReference type="EMBL" id="MHTV01000024">
    <property type="protein sequence ID" value="OHA66754.1"/>
    <property type="molecule type" value="Genomic_DNA"/>
</dbReference>
<dbReference type="PANTHER" id="PTHR11839:SF18">
    <property type="entry name" value="NUDIX HYDROLASE DOMAIN-CONTAINING PROTEIN"/>
    <property type="match status" value="1"/>
</dbReference>
<dbReference type="AlphaFoldDB" id="A0A1G2R1J8"/>
<keyword evidence="2" id="KW-0378">Hydrolase</keyword>
<dbReference type="PANTHER" id="PTHR11839">
    <property type="entry name" value="UDP/ADP-SUGAR PYROPHOSPHATASE"/>
    <property type="match status" value="1"/>
</dbReference>
<dbReference type="SUPFAM" id="SSF55811">
    <property type="entry name" value="Nudix"/>
    <property type="match status" value="1"/>
</dbReference>